<feature type="transmembrane region" description="Helical" evidence="2">
    <location>
        <begin position="68"/>
        <end position="86"/>
    </location>
</feature>
<accession>A0A819IA19</accession>
<comment type="similarity">
    <text evidence="1">Belongs to the peptidase C1 family.</text>
</comment>
<reference evidence="5" key="1">
    <citation type="submission" date="2021-02" db="EMBL/GenBank/DDBJ databases">
        <authorList>
            <person name="Nowell W R."/>
        </authorList>
    </citation>
    <scope>NUCLEOTIDE SEQUENCE</scope>
</reference>
<dbReference type="GO" id="GO:0008234">
    <property type="term" value="F:cysteine-type peptidase activity"/>
    <property type="evidence" value="ECO:0007669"/>
    <property type="project" value="InterPro"/>
</dbReference>
<dbReference type="SMART" id="SM00848">
    <property type="entry name" value="Inhibitor_I29"/>
    <property type="match status" value="1"/>
</dbReference>
<organism evidence="5 6">
    <name type="scientific">Rotaria sordida</name>
    <dbReference type="NCBI Taxonomy" id="392033"/>
    <lineage>
        <taxon>Eukaryota</taxon>
        <taxon>Metazoa</taxon>
        <taxon>Spiralia</taxon>
        <taxon>Gnathifera</taxon>
        <taxon>Rotifera</taxon>
        <taxon>Eurotatoria</taxon>
        <taxon>Bdelloidea</taxon>
        <taxon>Philodinida</taxon>
        <taxon>Philodinidae</taxon>
        <taxon>Rotaria</taxon>
    </lineage>
</organism>
<dbReference type="EMBL" id="CAJOBD010002812">
    <property type="protein sequence ID" value="CAF3909706.1"/>
    <property type="molecule type" value="Genomic_DNA"/>
</dbReference>
<dbReference type="Pfam" id="PF08246">
    <property type="entry name" value="Inhibitor_I29"/>
    <property type="match status" value="1"/>
</dbReference>
<evidence type="ECO:0000256" key="1">
    <source>
        <dbReference type="ARBA" id="ARBA00008455"/>
    </source>
</evidence>
<dbReference type="CDD" id="cd02248">
    <property type="entry name" value="Peptidase_C1A"/>
    <property type="match status" value="1"/>
</dbReference>
<evidence type="ECO:0000313" key="6">
    <source>
        <dbReference type="Proteomes" id="UP000663836"/>
    </source>
</evidence>
<feature type="domain" description="Cathepsin propeptide inhibitor" evidence="4">
    <location>
        <begin position="126"/>
        <end position="183"/>
    </location>
</feature>
<dbReference type="PRINTS" id="PR00705">
    <property type="entry name" value="PAPAIN"/>
</dbReference>
<evidence type="ECO:0000256" key="2">
    <source>
        <dbReference type="SAM" id="Phobius"/>
    </source>
</evidence>
<sequence>MAAVFESLYAIKTNSQNVIQLSPQQIVDCSSDGNLSRAVHKPMRKIIANNIPYNFIVGFLFAHKNPTMKLYGILFAIIFLIGLCTARDKFLGRTSLQNYVDSFVNTGELKYQGVLSLNNTVLRKIWSFFKAKYRRLYSSTGEERTRLRLFRDHLIYVLKSNLKKIHTYRLGLNEFSDLTLAEFRALKTGLKISRSSRRDFIEDDSNDDELQRSSSKLYQRYYHARRLKRNLKTRQYKDRQFFDDGFEQFFNRDNDNNNTDQQSNGFEWRKKNVVGPIRSQGQCGSCYAFAMAAVFESLYAIKTNSQNVIQLSPQQIVDCSSDGNFGCNGGDFLPTVNYLSAKGGKIATEASYPYGVKEDSCRKNDINEIELGQVEYEEIPVGDEQKLAEALTNNGPMYIAFDAMHKDFMYYQSGVLEIDSCRNDPYILSHAMTLVGYGYDEELQKPYWIIKNSYGTDWGENGYLRVAKDAGNMCGVASWAYSTKLT</sequence>
<evidence type="ECO:0000313" key="5">
    <source>
        <dbReference type="EMBL" id="CAF3909706.1"/>
    </source>
</evidence>
<dbReference type="InterPro" id="IPR025660">
    <property type="entry name" value="Pept_his_AS"/>
</dbReference>
<dbReference type="PROSITE" id="PS00639">
    <property type="entry name" value="THIOL_PROTEASE_HIS"/>
    <property type="match status" value="1"/>
</dbReference>
<dbReference type="InterPro" id="IPR013201">
    <property type="entry name" value="Prot_inhib_I29"/>
</dbReference>
<dbReference type="SUPFAM" id="SSF54001">
    <property type="entry name" value="Cysteine proteinases"/>
    <property type="match status" value="1"/>
</dbReference>
<dbReference type="Pfam" id="PF00112">
    <property type="entry name" value="Peptidase_C1"/>
    <property type="match status" value="1"/>
</dbReference>
<dbReference type="AlphaFoldDB" id="A0A819IA19"/>
<dbReference type="InterPro" id="IPR013128">
    <property type="entry name" value="Peptidase_C1A"/>
</dbReference>
<dbReference type="Gene3D" id="1.10.287.2250">
    <property type="match status" value="1"/>
</dbReference>
<keyword evidence="2" id="KW-0472">Membrane</keyword>
<dbReference type="InterPro" id="IPR038765">
    <property type="entry name" value="Papain-like_cys_pep_sf"/>
</dbReference>
<dbReference type="SMART" id="SM00645">
    <property type="entry name" value="Pept_C1"/>
    <property type="match status" value="1"/>
</dbReference>
<dbReference type="Gene3D" id="3.90.70.10">
    <property type="entry name" value="Cysteine proteinases"/>
    <property type="match status" value="1"/>
</dbReference>
<comment type="caution">
    <text evidence="5">The sequence shown here is derived from an EMBL/GenBank/DDBJ whole genome shotgun (WGS) entry which is preliminary data.</text>
</comment>
<keyword evidence="2" id="KW-1133">Transmembrane helix</keyword>
<feature type="transmembrane region" description="Helical" evidence="2">
    <location>
        <begin position="46"/>
        <end position="62"/>
    </location>
</feature>
<evidence type="ECO:0000259" key="4">
    <source>
        <dbReference type="SMART" id="SM00848"/>
    </source>
</evidence>
<dbReference type="Proteomes" id="UP000663836">
    <property type="component" value="Unassembled WGS sequence"/>
</dbReference>
<dbReference type="InterPro" id="IPR039417">
    <property type="entry name" value="Peptidase_C1A_papain-like"/>
</dbReference>
<dbReference type="PANTHER" id="PTHR12411">
    <property type="entry name" value="CYSTEINE PROTEASE FAMILY C1-RELATED"/>
    <property type="match status" value="1"/>
</dbReference>
<gene>
    <name evidence="5" type="ORF">JBS370_LOCUS21330</name>
</gene>
<dbReference type="InterPro" id="IPR000668">
    <property type="entry name" value="Peptidase_C1A_C"/>
</dbReference>
<proteinExistence type="inferred from homology"/>
<name>A0A819IA19_9BILA</name>
<evidence type="ECO:0000259" key="3">
    <source>
        <dbReference type="SMART" id="SM00645"/>
    </source>
</evidence>
<feature type="domain" description="Peptidase C1A papain C-terminal" evidence="3">
    <location>
        <begin position="262"/>
        <end position="484"/>
    </location>
</feature>
<keyword evidence="2" id="KW-0812">Transmembrane</keyword>
<dbReference type="GO" id="GO:0006508">
    <property type="term" value="P:proteolysis"/>
    <property type="evidence" value="ECO:0007669"/>
    <property type="project" value="InterPro"/>
</dbReference>
<protein>
    <submittedName>
        <fullName evidence="5">Uncharacterized protein</fullName>
    </submittedName>
</protein>